<dbReference type="PROSITE" id="PS01124">
    <property type="entry name" value="HTH_ARAC_FAMILY_2"/>
    <property type="match status" value="1"/>
</dbReference>
<dbReference type="InterPro" id="IPR020449">
    <property type="entry name" value="Tscrpt_reg_AraC-type_HTH"/>
</dbReference>
<keyword evidence="7" id="KW-1185">Reference proteome</keyword>
<dbReference type="SMART" id="SM00342">
    <property type="entry name" value="HTH_ARAC"/>
    <property type="match status" value="1"/>
</dbReference>
<dbReference type="PANTHER" id="PTHR46796">
    <property type="entry name" value="HTH-TYPE TRANSCRIPTIONAL ACTIVATOR RHAS-RELATED"/>
    <property type="match status" value="1"/>
</dbReference>
<dbReference type="Proteomes" id="UP000219182">
    <property type="component" value="Unassembled WGS sequence"/>
</dbReference>
<comment type="caution">
    <text evidence="6">The sequence shown here is derived from an EMBL/GenBank/DDBJ whole genome shotgun (WGS) entry which is preliminary data.</text>
</comment>
<evidence type="ECO:0000259" key="5">
    <source>
        <dbReference type="PROSITE" id="PS01124"/>
    </source>
</evidence>
<dbReference type="Gene3D" id="1.10.10.60">
    <property type="entry name" value="Homeodomain-like"/>
    <property type="match status" value="2"/>
</dbReference>
<evidence type="ECO:0000313" key="6">
    <source>
        <dbReference type="EMBL" id="PDQ22726.1"/>
    </source>
</evidence>
<keyword evidence="4" id="KW-0812">Transmembrane</keyword>
<dbReference type="AlphaFoldDB" id="A0A2A6FM31"/>
<evidence type="ECO:0000256" key="2">
    <source>
        <dbReference type="ARBA" id="ARBA00023125"/>
    </source>
</evidence>
<organism evidence="6 7">
    <name type="scientific">Mesorhizobium sanjuanii</name>
    <dbReference type="NCBI Taxonomy" id="2037900"/>
    <lineage>
        <taxon>Bacteria</taxon>
        <taxon>Pseudomonadati</taxon>
        <taxon>Pseudomonadota</taxon>
        <taxon>Alphaproteobacteria</taxon>
        <taxon>Hyphomicrobiales</taxon>
        <taxon>Phyllobacteriaceae</taxon>
        <taxon>Mesorhizobium</taxon>
    </lineage>
</organism>
<keyword evidence="1" id="KW-0805">Transcription regulation</keyword>
<dbReference type="PANTHER" id="PTHR46796:SF14">
    <property type="entry name" value="TRANSCRIPTIONAL REGULATORY PROTEIN"/>
    <property type="match status" value="1"/>
</dbReference>
<dbReference type="InterPro" id="IPR018060">
    <property type="entry name" value="HTH_AraC"/>
</dbReference>
<keyword evidence="2" id="KW-0238">DNA-binding</keyword>
<dbReference type="Pfam" id="PF12833">
    <property type="entry name" value="HTH_18"/>
    <property type="match status" value="1"/>
</dbReference>
<keyword evidence="4" id="KW-0472">Membrane</keyword>
<dbReference type="InterPro" id="IPR009057">
    <property type="entry name" value="Homeodomain-like_sf"/>
</dbReference>
<dbReference type="GO" id="GO:0043565">
    <property type="term" value="F:sequence-specific DNA binding"/>
    <property type="evidence" value="ECO:0007669"/>
    <property type="project" value="InterPro"/>
</dbReference>
<dbReference type="EMBL" id="NWQG01000010">
    <property type="protein sequence ID" value="PDQ22726.1"/>
    <property type="molecule type" value="Genomic_DNA"/>
</dbReference>
<accession>A0A2A6FM31</accession>
<evidence type="ECO:0000256" key="4">
    <source>
        <dbReference type="SAM" id="Phobius"/>
    </source>
</evidence>
<dbReference type="GO" id="GO:0003700">
    <property type="term" value="F:DNA-binding transcription factor activity"/>
    <property type="evidence" value="ECO:0007669"/>
    <property type="project" value="InterPro"/>
</dbReference>
<keyword evidence="4" id="KW-1133">Transmembrane helix</keyword>
<feature type="domain" description="HTH araC/xylS-type" evidence="5">
    <location>
        <begin position="248"/>
        <end position="352"/>
    </location>
</feature>
<evidence type="ECO:0000313" key="7">
    <source>
        <dbReference type="Proteomes" id="UP000219182"/>
    </source>
</evidence>
<evidence type="ECO:0000256" key="3">
    <source>
        <dbReference type="ARBA" id="ARBA00023163"/>
    </source>
</evidence>
<evidence type="ECO:0000256" key="1">
    <source>
        <dbReference type="ARBA" id="ARBA00023015"/>
    </source>
</evidence>
<protein>
    <recommendedName>
        <fullName evidence="5">HTH araC/xylS-type domain-containing protein</fullName>
    </recommendedName>
</protein>
<feature type="transmembrane region" description="Helical" evidence="4">
    <location>
        <begin position="21"/>
        <end position="42"/>
    </location>
</feature>
<sequence>MPGRRASRKPRIQLTKARTLQFLNAWVFNAIIPLQSGIVQFVGAQMSETPLSGNQTIRGRAYGSQLGERLGLPKPLTHVNRTLNRGFLAVTELQSRAPPRDPTPSFGYDDAYQVIVNLGHMRLGLWLNDSFLLSDAFQAGKTYIADLRQEPRVLIQDPFHTVNFYMPIPTLRAYAEQNDMPVFADFPQPPNLGQDDPVMRKLAGAALAAFAHRHQTSELLLDAILDAVCANVLGRYGASKSTAPVRFHGLAPWQERRAKELMDERLDVSMAELAQECGLSAAHFGRAFKRSTGITPHQWQLGRRMNRAQALLSGSSLPIADIALKCGFSSQSHFNVAFKENTGLSPGNWRRLQATGLRTADPH</sequence>
<dbReference type="PRINTS" id="PR00032">
    <property type="entry name" value="HTHARAC"/>
</dbReference>
<dbReference type="PROSITE" id="PS00041">
    <property type="entry name" value="HTH_ARAC_FAMILY_1"/>
    <property type="match status" value="1"/>
</dbReference>
<dbReference type="SUPFAM" id="SSF46689">
    <property type="entry name" value="Homeodomain-like"/>
    <property type="match status" value="2"/>
</dbReference>
<gene>
    <name evidence="6" type="ORF">CN311_01920</name>
</gene>
<dbReference type="InterPro" id="IPR018062">
    <property type="entry name" value="HTH_AraC-typ_CS"/>
</dbReference>
<proteinExistence type="predicted"/>
<dbReference type="InterPro" id="IPR050204">
    <property type="entry name" value="AraC_XylS_family_regulators"/>
</dbReference>
<keyword evidence="3" id="KW-0804">Transcription</keyword>
<name>A0A2A6FM31_9HYPH</name>
<reference evidence="6 7" key="1">
    <citation type="submission" date="2017-09" db="EMBL/GenBank/DDBJ databases">
        <title>Mesorhizobum sanjuanii sp. nov. isolated from nodules of Lotus tenuis in saline-alkaline lowlands of Flooding Pampa.</title>
        <authorList>
            <person name="Sannazzaro A.I."/>
            <person name="Torres Tejerizo G.A."/>
            <person name="Fontana F."/>
            <person name="Cumpa Velazquez L.M."/>
            <person name="Hansen L."/>
            <person name="Pistorio M."/>
            <person name="Estrella M.J."/>
        </authorList>
    </citation>
    <scope>NUCLEOTIDE SEQUENCE [LARGE SCALE GENOMIC DNA]</scope>
    <source>
        <strain evidence="6 7">BSA136</strain>
    </source>
</reference>